<protein>
    <submittedName>
        <fullName evidence="2">Uncharacterized protein</fullName>
    </submittedName>
</protein>
<proteinExistence type="predicted"/>
<dbReference type="AlphaFoldDB" id="A0A1H9KTF6"/>
<gene>
    <name evidence="2" type="ORF">SAMN04487884_101166</name>
</gene>
<dbReference type="Proteomes" id="UP000182584">
    <property type="component" value="Unassembled WGS sequence"/>
</dbReference>
<dbReference type="EMBL" id="FOGJ01000001">
    <property type="protein sequence ID" value="SER02474.1"/>
    <property type="molecule type" value="Genomic_DNA"/>
</dbReference>
<evidence type="ECO:0000313" key="3">
    <source>
        <dbReference type="Proteomes" id="UP000182584"/>
    </source>
</evidence>
<evidence type="ECO:0000313" key="2">
    <source>
        <dbReference type="EMBL" id="SER02474.1"/>
    </source>
</evidence>
<feature type="chain" id="PRO_5010231266" evidence="1">
    <location>
        <begin position="26"/>
        <end position="449"/>
    </location>
</feature>
<reference evidence="2 3" key="1">
    <citation type="submission" date="2016-10" db="EMBL/GenBank/DDBJ databases">
        <authorList>
            <person name="de Groot N.N."/>
        </authorList>
    </citation>
    <scope>NUCLEOTIDE SEQUENCE [LARGE SCALE GENOMIC DNA]</scope>
    <source>
        <strain evidence="2 3">AR40</strain>
    </source>
</reference>
<evidence type="ECO:0000256" key="1">
    <source>
        <dbReference type="SAM" id="SignalP"/>
    </source>
</evidence>
<sequence>MRRKITILSLSCAICFLAGCSSKNASPVDTLDNKGVIIEEMQDENNEAVSDTTQAEADVNETSVEIDASRIIEDQSFEIQLNGWGDVRFVSCSPDDNISPLADVTFYLMEGDSVIYKMPSVYENDIRESGLVDGISFVAFKDINDDEKVEVIVGILYETGAGPQGVIPRTEVRIFEDNGDFFSYSKDLSEYVTGRIPDDGTIHDVYRNVTTYNLCNLDMEALYKDIKKIDNAKDFEGEWNATNCRTSVTASFSITDQNEYGFSFYGECYYYTHDGEISGKAYWVSDSMAICCQDDLDDTMSDGYMIFVLDGDHMYVRSDYGLGLMGMNVSPDHDYTRGEPVYINDNIAAETYTEDELSAIKELIGSDQYDFPFWYGTTDGCVTSSTKELYDGTECKYIECTIPTTAESYTAIITEDGRIYIMIYSYDTKSLYTNDPNWSSDELPEAIEG</sequence>
<dbReference type="PROSITE" id="PS51257">
    <property type="entry name" value="PROKAR_LIPOPROTEIN"/>
    <property type="match status" value="1"/>
</dbReference>
<keyword evidence="1" id="KW-0732">Signal</keyword>
<feature type="signal peptide" evidence="1">
    <location>
        <begin position="1"/>
        <end position="25"/>
    </location>
</feature>
<organism evidence="2 3">
    <name type="scientific">Butyrivibrio fibrisolvens</name>
    <dbReference type="NCBI Taxonomy" id="831"/>
    <lineage>
        <taxon>Bacteria</taxon>
        <taxon>Bacillati</taxon>
        <taxon>Bacillota</taxon>
        <taxon>Clostridia</taxon>
        <taxon>Lachnospirales</taxon>
        <taxon>Lachnospiraceae</taxon>
        <taxon>Butyrivibrio</taxon>
    </lineage>
</organism>
<accession>A0A1H9KTF6</accession>
<dbReference type="OrthoDB" id="2005389at2"/>
<name>A0A1H9KTF6_BUTFI</name>